<dbReference type="InterPro" id="IPR052710">
    <property type="entry name" value="CAAX_protease"/>
</dbReference>
<dbReference type="Pfam" id="PF02517">
    <property type="entry name" value="Rce1-like"/>
    <property type="match status" value="1"/>
</dbReference>
<keyword evidence="1" id="KW-0472">Membrane</keyword>
<feature type="transmembrane region" description="Helical" evidence="1">
    <location>
        <begin position="174"/>
        <end position="194"/>
    </location>
</feature>
<evidence type="ECO:0000256" key="1">
    <source>
        <dbReference type="SAM" id="Phobius"/>
    </source>
</evidence>
<dbReference type="OrthoDB" id="2233577at2"/>
<evidence type="ECO:0000313" key="3">
    <source>
        <dbReference type="EMBL" id="SFB74057.1"/>
    </source>
</evidence>
<feature type="transmembrane region" description="Helical" evidence="1">
    <location>
        <begin position="88"/>
        <end position="113"/>
    </location>
</feature>
<dbReference type="Proteomes" id="UP000182192">
    <property type="component" value="Unassembled WGS sequence"/>
</dbReference>
<protein>
    <recommendedName>
        <fullName evidence="2">CAAX prenyl protease 2/Lysostaphin resistance protein A-like domain-containing protein</fullName>
    </recommendedName>
</protein>
<feature type="transmembrane region" description="Helical" evidence="1">
    <location>
        <begin position="21"/>
        <end position="43"/>
    </location>
</feature>
<reference evidence="3 4" key="1">
    <citation type="submission" date="2016-10" db="EMBL/GenBank/DDBJ databases">
        <authorList>
            <person name="de Groot N.N."/>
        </authorList>
    </citation>
    <scope>NUCLEOTIDE SEQUENCE [LARGE SCALE GENOMIC DNA]</scope>
    <source>
        <strain evidence="3 4">AR67</strain>
    </source>
</reference>
<organism evidence="3 4">
    <name type="scientific">Ruminococcus albus</name>
    <dbReference type="NCBI Taxonomy" id="1264"/>
    <lineage>
        <taxon>Bacteria</taxon>
        <taxon>Bacillati</taxon>
        <taxon>Bacillota</taxon>
        <taxon>Clostridia</taxon>
        <taxon>Eubacteriales</taxon>
        <taxon>Oscillospiraceae</taxon>
        <taxon>Ruminococcus</taxon>
    </lineage>
</organism>
<feature type="transmembrane region" description="Helical" evidence="1">
    <location>
        <begin position="225"/>
        <end position="243"/>
    </location>
</feature>
<name>A0A1I1DGT3_RUMAL</name>
<dbReference type="InterPro" id="IPR003675">
    <property type="entry name" value="Rce1/LyrA-like_dom"/>
</dbReference>
<feature type="transmembrane region" description="Helical" evidence="1">
    <location>
        <begin position="55"/>
        <end position="76"/>
    </location>
</feature>
<feature type="domain" description="CAAX prenyl protease 2/Lysostaphin resistance protein A-like" evidence="2">
    <location>
        <begin position="133"/>
        <end position="237"/>
    </location>
</feature>
<gene>
    <name evidence="3" type="ORF">SAMN02910406_00416</name>
</gene>
<dbReference type="GO" id="GO:0080120">
    <property type="term" value="P:CAAX-box protein maturation"/>
    <property type="evidence" value="ECO:0007669"/>
    <property type="project" value="UniProtKB-ARBA"/>
</dbReference>
<dbReference type="AlphaFoldDB" id="A0A1I1DGT3"/>
<sequence length="295" mass="32325">MDKEIIQDKTHESSSQLTGKKALISIVTIIGSLGSFLLSSRIGGMICRALDISGYKAQFICALISLTFYTVILALLHKKKVLYSKGNGFFGGLITGFLMIYASITSVINALFLDTSDNKMKFVTPTGLKFGSEQVWCILALLFAAGICEELLFRGIIFNVLRDLFGRDSTKGTIAAIFTSGVLFGLYHLLNIFAGVSIDAVIPQVISTAGVGVFLAAVYARWGNIWITVFLHAFMDICVVLPTSMKNNADIVESINTTMSDPTKYIGVVVYVILAIYLLREEKRPQMFTYSVSDD</sequence>
<dbReference type="PANTHER" id="PTHR36435">
    <property type="entry name" value="SLR1288 PROTEIN"/>
    <property type="match status" value="1"/>
</dbReference>
<dbReference type="PANTHER" id="PTHR36435:SF1">
    <property type="entry name" value="CAAX AMINO TERMINAL PROTEASE FAMILY PROTEIN"/>
    <property type="match status" value="1"/>
</dbReference>
<keyword evidence="1" id="KW-0812">Transmembrane</keyword>
<feature type="transmembrane region" description="Helical" evidence="1">
    <location>
        <begin position="263"/>
        <end position="279"/>
    </location>
</feature>
<feature type="transmembrane region" description="Helical" evidence="1">
    <location>
        <begin position="200"/>
        <end position="218"/>
    </location>
</feature>
<accession>A0A1I1DGT3</accession>
<dbReference type="EMBL" id="FOKQ01000002">
    <property type="protein sequence ID" value="SFB74057.1"/>
    <property type="molecule type" value="Genomic_DNA"/>
</dbReference>
<dbReference type="GO" id="GO:0004175">
    <property type="term" value="F:endopeptidase activity"/>
    <property type="evidence" value="ECO:0007669"/>
    <property type="project" value="UniProtKB-ARBA"/>
</dbReference>
<evidence type="ECO:0000259" key="2">
    <source>
        <dbReference type="Pfam" id="PF02517"/>
    </source>
</evidence>
<feature type="transmembrane region" description="Helical" evidence="1">
    <location>
        <begin position="133"/>
        <end position="153"/>
    </location>
</feature>
<keyword evidence="1" id="KW-1133">Transmembrane helix</keyword>
<dbReference type="RefSeq" id="WP_143098650.1">
    <property type="nucleotide sequence ID" value="NZ_FOKQ01000002.1"/>
</dbReference>
<evidence type="ECO:0000313" key="4">
    <source>
        <dbReference type="Proteomes" id="UP000182192"/>
    </source>
</evidence>
<proteinExistence type="predicted"/>